<dbReference type="EMBL" id="FQXQ01000002">
    <property type="protein sequence ID" value="SHH58008.1"/>
    <property type="molecule type" value="Genomic_DNA"/>
</dbReference>
<dbReference type="OrthoDB" id="1117699at2"/>
<keyword evidence="1" id="KW-0732">Signal</keyword>
<sequence length="198" mass="22736">MRFLMTLCFFLINILANAQHEQGIIYTKDGNIIKVEIPIYKQGTIITKSKIKYLKGDKKKKISLSKIDHIEIDKKNYKVITYKKEEKFGPNRGIKTHTVLAEIINNGNIKLYRSYSLVSNGSMGSNGFYSVNGTSLIESNFLIKGDLIQWISKVNFKKQVKEFFSGCNVLIEKIENKTFKYEDIETVILFGNSECEIL</sequence>
<keyword evidence="3" id="KW-1185">Reference proteome</keyword>
<proteinExistence type="predicted"/>
<evidence type="ECO:0000313" key="3">
    <source>
        <dbReference type="Proteomes" id="UP000184109"/>
    </source>
</evidence>
<dbReference type="AlphaFoldDB" id="A0A1M5U4Z2"/>
<protein>
    <submittedName>
        <fullName evidence="2">Uncharacterized protein</fullName>
    </submittedName>
</protein>
<dbReference type="Proteomes" id="UP000184109">
    <property type="component" value="Unassembled WGS sequence"/>
</dbReference>
<feature type="chain" id="PRO_5012928965" evidence="1">
    <location>
        <begin position="19"/>
        <end position="198"/>
    </location>
</feature>
<organism evidence="2 3">
    <name type="scientific">Wenyingzhuangia marina</name>
    <dbReference type="NCBI Taxonomy" id="1195760"/>
    <lineage>
        <taxon>Bacteria</taxon>
        <taxon>Pseudomonadati</taxon>
        <taxon>Bacteroidota</taxon>
        <taxon>Flavobacteriia</taxon>
        <taxon>Flavobacteriales</taxon>
        <taxon>Flavobacteriaceae</taxon>
        <taxon>Wenyingzhuangia</taxon>
    </lineage>
</organism>
<name>A0A1M5U4Z2_9FLAO</name>
<gene>
    <name evidence="2" type="ORF">SAMN05444281_1035</name>
</gene>
<accession>A0A1M5U4Z2</accession>
<evidence type="ECO:0000256" key="1">
    <source>
        <dbReference type="SAM" id="SignalP"/>
    </source>
</evidence>
<dbReference type="RefSeq" id="WP_073118987.1">
    <property type="nucleotide sequence ID" value="NZ_BMEN01000002.1"/>
</dbReference>
<evidence type="ECO:0000313" key="2">
    <source>
        <dbReference type="EMBL" id="SHH58008.1"/>
    </source>
</evidence>
<reference evidence="3" key="1">
    <citation type="submission" date="2016-11" db="EMBL/GenBank/DDBJ databases">
        <authorList>
            <person name="Varghese N."/>
            <person name="Submissions S."/>
        </authorList>
    </citation>
    <scope>NUCLEOTIDE SEQUENCE [LARGE SCALE GENOMIC DNA]</scope>
    <source>
        <strain evidence="3">DSM 100572</strain>
    </source>
</reference>
<feature type="signal peptide" evidence="1">
    <location>
        <begin position="1"/>
        <end position="18"/>
    </location>
</feature>